<proteinExistence type="predicted"/>
<dbReference type="EMBL" id="JAUTXY010000001">
    <property type="protein sequence ID" value="MEE2056018.1"/>
    <property type="molecule type" value="Genomic_DNA"/>
</dbReference>
<keyword evidence="2" id="KW-1185">Reference proteome</keyword>
<comment type="caution">
    <text evidence="1">The sequence shown here is derived from an EMBL/GenBank/DDBJ whole genome shotgun (WGS) entry which is preliminary data.</text>
</comment>
<accession>A0ABU7L391</accession>
<evidence type="ECO:0000313" key="2">
    <source>
        <dbReference type="Proteomes" id="UP001336020"/>
    </source>
</evidence>
<reference evidence="1 2" key="1">
    <citation type="submission" date="2023-07" db="EMBL/GenBank/DDBJ databases">
        <authorList>
            <person name="Girao M."/>
            <person name="Carvalho M.F."/>
        </authorList>
    </citation>
    <scope>NUCLEOTIDE SEQUENCE [LARGE SCALE GENOMIC DNA]</scope>
    <source>
        <strain evidence="1 2">YIM65754</strain>
    </source>
</reference>
<dbReference type="RefSeq" id="WP_330131334.1">
    <property type="nucleotide sequence ID" value="NZ_JAUTXY010000001.1"/>
</dbReference>
<dbReference type="Proteomes" id="UP001336020">
    <property type="component" value="Unassembled WGS sequence"/>
</dbReference>
<sequence length="72" mass="8141">MKVLQKLIRVRESSRESPAPHAGLPTFTRDHVSRWSPIEAILTPAHLLKFTRVDKAMKSLEIEAEAVCFELG</sequence>
<protein>
    <submittedName>
        <fullName evidence="1">Uncharacterized protein</fullName>
    </submittedName>
</protein>
<evidence type="ECO:0000313" key="1">
    <source>
        <dbReference type="EMBL" id="MEE2056018.1"/>
    </source>
</evidence>
<name>A0ABU7L391_9NOCA</name>
<organism evidence="1 2">
    <name type="scientific">Rhodococcus artemisiae</name>
    <dbReference type="NCBI Taxonomy" id="714159"/>
    <lineage>
        <taxon>Bacteria</taxon>
        <taxon>Bacillati</taxon>
        <taxon>Actinomycetota</taxon>
        <taxon>Actinomycetes</taxon>
        <taxon>Mycobacteriales</taxon>
        <taxon>Nocardiaceae</taxon>
        <taxon>Rhodococcus</taxon>
    </lineage>
</organism>
<gene>
    <name evidence="1" type="ORF">Q7514_00560</name>
</gene>